<sequence length="242" mass="25250">MKKKINSIAVLLILSILGAAAAFAQDGGVTLEKAAAVLADSCRIMTDSDFAIVSRTAAQEVAQAQEGEASEAGTMYVKRLYGQEVYDLISGKIAEGGDSYPYFSGVSAVTRTQSGSGGMRSEQLEELYVGEEPLDLSASYTVALSGDYAAAYEAGETLAAYQPDGALLGKYLASYQTGSDGTQQAGAASAEDDGPGTGDGAAMLQNQTPILLTAMSLLVIALAVYVILWQKKKKQDDENKSL</sequence>
<dbReference type="InterPro" id="IPR036907">
    <property type="entry name" value="5'-Nucleotdase_C_sf"/>
</dbReference>
<organism evidence="4 5">
    <name type="scientific">Candidatus Aphodoplasma excrementigallinarum</name>
    <dbReference type="NCBI Taxonomy" id="2840673"/>
    <lineage>
        <taxon>Bacteria</taxon>
        <taxon>Bacillati</taxon>
        <taxon>Bacillota</taxon>
        <taxon>Clostridia</taxon>
        <taxon>Eubacteriales</taxon>
        <taxon>Candidatus Aphodoplasma</taxon>
    </lineage>
</organism>
<accession>A0A9D1NHK2</accession>
<feature type="chain" id="PRO_5039499121" description="LPXTG cell wall anchor domain-containing protein" evidence="3">
    <location>
        <begin position="25"/>
        <end position="242"/>
    </location>
</feature>
<dbReference type="AlphaFoldDB" id="A0A9D1NHK2"/>
<dbReference type="Gene3D" id="3.90.780.10">
    <property type="entry name" value="5'-Nucleotidase, C-terminal domain"/>
    <property type="match status" value="1"/>
</dbReference>
<keyword evidence="2" id="KW-0812">Transmembrane</keyword>
<evidence type="ECO:0008006" key="6">
    <source>
        <dbReference type="Google" id="ProtNLM"/>
    </source>
</evidence>
<dbReference type="EMBL" id="DVOF01000114">
    <property type="protein sequence ID" value="HIV02686.1"/>
    <property type="molecule type" value="Genomic_DNA"/>
</dbReference>
<keyword evidence="2" id="KW-1133">Transmembrane helix</keyword>
<evidence type="ECO:0000313" key="4">
    <source>
        <dbReference type="EMBL" id="HIV02686.1"/>
    </source>
</evidence>
<comment type="caution">
    <text evidence="4">The sequence shown here is derived from an EMBL/GenBank/DDBJ whole genome shotgun (WGS) entry which is preliminary data.</text>
</comment>
<dbReference type="GO" id="GO:0009166">
    <property type="term" value="P:nucleotide catabolic process"/>
    <property type="evidence" value="ECO:0007669"/>
    <property type="project" value="InterPro"/>
</dbReference>
<feature type="signal peptide" evidence="3">
    <location>
        <begin position="1"/>
        <end position="24"/>
    </location>
</feature>
<reference evidence="4" key="2">
    <citation type="journal article" date="2021" name="PeerJ">
        <title>Extensive microbial diversity within the chicken gut microbiome revealed by metagenomics and culture.</title>
        <authorList>
            <person name="Gilroy R."/>
            <person name="Ravi A."/>
            <person name="Getino M."/>
            <person name="Pursley I."/>
            <person name="Horton D.L."/>
            <person name="Alikhan N.F."/>
            <person name="Baker D."/>
            <person name="Gharbi K."/>
            <person name="Hall N."/>
            <person name="Watson M."/>
            <person name="Adriaenssens E.M."/>
            <person name="Foster-Nyarko E."/>
            <person name="Jarju S."/>
            <person name="Secka A."/>
            <person name="Antonio M."/>
            <person name="Oren A."/>
            <person name="Chaudhuri R.R."/>
            <person name="La Ragione R."/>
            <person name="Hildebrand F."/>
            <person name="Pallen M.J."/>
        </authorList>
    </citation>
    <scope>NUCLEOTIDE SEQUENCE</scope>
    <source>
        <strain evidence="4">4920</strain>
    </source>
</reference>
<keyword evidence="3" id="KW-0732">Signal</keyword>
<feature type="region of interest" description="Disordered" evidence="1">
    <location>
        <begin position="182"/>
        <end position="201"/>
    </location>
</feature>
<feature type="transmembrane region" description="Helical" evidence="2">
    <location>
        <begin position="210"/>
        <end position="228"/>
    </location>
</feature>
<protein>
    <recommendedName>
        <fullName evidence="6">LPXTG cell wall anchor domain-containing protein</fullName>
    </recommendedName>
</protein>
<dbReference type="Proteomes" id="UP000886743">
    <property type="component" value="Unassembled WGS sequence"/>
</dbReference>
<name>A0A9D1NHK2_9FIRM</name>
<reference evidence="4" key="1">
    <citation type="submission" date="2020-10" db="EMBL/GenBank/DDBJ databases">
        <authorList>
            <person name="Gilroy R."/>
        </authorList>
    </citation>
    <scope>NUCLEOTIDE SEQUENCE</scope>
    <source>
        <strain evidence="4">4920</strain>
    </source>
</reference>
<gene>
    <name evidence="4" type="ORF">IAC74_03860</name>
</gene>
<dbReference type="SUPFAM" id="SSF55816">
    <property type="entry name" value="5'-nucleotidase (syn. UDP-sugar hydrolase), C-terminal domain"/>
    <property type="match status" value="1"/>
</dbReference>
<dbReference type="GO" id="GO:0016787">
    <property type="term" value="F:hydrolase activity"/>
    <property type="evidence" value="ECO:0007669"/>
    <property type="project" value="InterPro"/>
</dbReference>
<keyword evidence="2" id="KW-0472">Membrane</keyword>
<evidence type="ECO:0000256" key="2">
    <source>
        <dbReference type="SAM" id="Phobius"/>
    </source>
</evidence>
<proteinExistence type="predicted"/>
<evidence type="ECO:0000256" key="1">
    <source>
        <dbReference type="SAM" id="MobiDB-lite"/>
    </source>
</evidence>
<evidence type="ECO:0000313" key="5">
    <source>
        <dbReference type="Proteomes" id="UP000886743"/>
    </source>
</evidence>
<evidence type="ECO:0000256" key="3">
    <source>
        <dbReference type="SAM" id="SignalP"/>
    </source>
</evidence>